<proteinExistence type="predicted"/>
<sequence length="185" mass="20117">MPRSYRHAEWVAWLALAGLLLAWAANARAVEPSLEASVKAAYLYKFLSFVEWPASAFADADSPIVIGVAGDEQVLAELQRMLPERTVQGRTLQARKVQPGDATGPLHVLLIGSRLTRHPWLGRLRDQPLLLVTDAPSGLEAGGAINFLRVDGRVRFEVSLAAAERSGVRVSSRMLSVAERVVGAR</sequence>
<accession>A0ABT0YJ88</accession>
<dbReference type="EMBL" id="JAMKFE010000002">
    <property type="protein sequence ID" value="MCM5678787.1"/>
    <property type="molecule type" value="Genomic_DNA"/>
</dbReference>
<dbReference type="InterPro" id="IPR025293">
    <property type="entry name" value="YfiR/HmsC-like"/>
</dbReference>
<keyword evidence="2" id="KW-1185">Reference proteome</keyword>
<name>A0ABT0YJ88_9BURK</name>
<evidence type="ECO:0000313" key="2">
    <source>
        <dbReference type="Proteomes" id="UP001165541"/>
    </source>
</evidence>
<dbReference type="RefSeq" id="WP_251776920.1">
    <property type="nucleotide sequence ID" value="NZ_JAMKFE010000002.1"/>
</dbReference>
<protein>
    <submittedName>
        <fullName evidence="1">YfiR family protein</fullName>
    </submittedName>
</protein>
<evidence type="ECO:0000313" key="1">
    <source>
        <dbReference type="EMBL" id="MCM5678787.1"/>
    </source>
</evidence>
<comment type="caution">
    <text evidence="1">The sequence shown here is derived from an EMBL/GenBank/DDBJ whole genome shotgun (WGS) entry which is preliminary data.</text>
</comment>
<gene>
    <name evidence="1" type="ORF">M8A51_04480</name>
</gene>
<dbReference type="Pfam" id="PF13689">
    <property type="entry name" value="DUF4154"/>
    <property type="match status" value="1"/>
</dbReference>
<reference evidence="1" key="1">
    <citation type="submission" date="2022-05" db="EMBL/GenBank/DDBJ databases">
        <title>Schlegelella sp. nov., isolated from mangrove soil.</title>
        <authorList>
            <person name="Liu Y."/>
            <person name="Ge X."/>
            <person name="Liu W."/>
        </authorList>
    </citation>
    <scope>NUCLEOTIDE SEQUENCE</scope>
    <source>
        <strain evidence="1">S2-27</strain>
    </source>
</reference>
<dbReference type="Proteomes" id="UP001165541">
    <property type="component" value="Unassembled WGS sequence"/>
</dbReference>
<organism evidence="1 2">
    <name type="scientific">Caldimonas mangrovi</name>
    <dbReference type="NCBI Taxonomy" id="2944811"/>
    <lineage>
        <taxon>Bacteria</taxon>
        <taxon>Pseudomonadati</taxon>
        <taxon>Pseudomonadota</taxon>
        <taxon>Betaproteobacteria</taxon>
        <taxon>Burkholderiales</taxon>
        <taxon>Sphaerotilaceae</taxon>
        <taxon>Caldimonas</taxon>
    </lineage>
</organism>